<dbReference type="Proteomes" id="UP000826212">
    <property type="component" value="Chromosome"/>
</dbReference>
<evidence type="ECO:0000313" key="1">
    <source>
        <dbReference type="EMBL" id="QZE15223.1"/>
    </source>
</evidence>
<evidence type="ECO:0000313" key="2">
    <source>
        <dbReference type="Proteomes" id="UP000826212"/>
    </source>
</evidence>
<organism evidence="1 2">
    <name type="scientific">Halosquirtibacter laminarini</name>
    <dbReference type="NCBI Taxonomy" id="3374600"/>
    <lineage>
        <taxon>Bacteria</taxon>
        <taxon>Pseudomonadati</taxon>
        <taxon>Bacteroidota</taxon>
        <taxon>Bacteroidia</taxon>
        <taxon>Marinilabiliales</taxon>
        <taxon>Prolixibacteraceae</taxon>
        <taxon>Halosquirtibacter</taxon>
    </lineage>
</organism>
<proteinExistence type="predicted"/>
<keyword evidence="2" id="KW-1185">Reference proteome</keyword>
<gene>
    <name evidence="1" type="ORF">K4L44_05145</name>
</gene>
<dbReference type="EMBL" id="CP081303">
    <property type="protein sequence ID" value="QZE15223.1"/>
    <property type="molecule type" value="Genomic_DNA"/>
</dbReference>
<reference evidence="1" key="1">
    <citation type="submission" date="2021-08" db="EMBL/GenBank/DDBJ databases">
        <title>Novel anaerobic bacterium isolated from sea squirt in East Sea, Republic of Korea.</title>
        <authorList>
            <person name="Nguyen T.H."/>
            <person name="Li Z."/>
            <person name="Lee Y.-J."/>
            <person name="Ko J."/>
            <person name="Kim S.-G."/>
        </authorList>
    </citation>
    <scope>NUCLEOTIDE SEQUENCE</scope>
    <source>
        <strain evidence="1">KCTC 25031</strain>
    </source>
</reference>
<name>A0AC61NHS4_9BACT</name>
<accession>A0AC61NHS4</accession>
<sequence length="603" mass="69454">MGAWHAYTVPENSEYYGGFSGPMMASLFGEWISPCFAQWSLWEDGKRFDWNMAVRRVSYLPGSITQYYVIRGIEVEQKLLFTDKRSSMIRTVITNSGKVNRKLSFQLEGVLWSSENKITSPSAGVVNVTIPKHNATLLQRVTPLPNKTKVVSKDSSYVMRWDACDIAPKGSVVLDIEHQYCFKTDNETLSNSDFVTAEKANTSRWQGYLDHYFQSTAPLLNDSRYARVAAKAIVTMVTNYRSEAGDLKHPGTFPSLSYHGFYGFWSWDSWKHAVAYAYFAPEMAKNNLRSMFDYQDRHGMVADCIYMNAKENNWRDTKPPLASWAVVKIFEATKDSAFVREILPKLERYHQWWYDNRDHDKNGLCEYGSTDGSRIAAAWESGMDNAVRFDHAKMIKNNEVAWSLDQESVDLNSYLYYDACMIQKLHHSIGDSISGIKDNQESLKKMIQNKMFGDEHGFFFDIDMYKKTRIETMGPEGWIPLWTKVATKEQARSIVRNVMDTCRFNTFVPFPTLDASHPKFNPLEGYWRGPVWLDQAYFAIKGMRNYGYNKEANRMTCKILDHCQGLLQQSPIHENYHPITGEGLNAIGFSWSSAHLLMMLREE</sequence>
<protein>
    <submittedName>
        <fullName evidence="1">Uncharacterized protein</fullName>
    </submittedName>
</protein>